<evidence type="ECO:0000313" key="3">
    <source>
        <dbReference type="Proteomes" id="UP000273252"/>
    </source>
</evidence>
<name>A0A3A6R1H7_9VIBR</name>
<dbReference type="Gene3D" id="3.40.50.10610">
    <property type="entry name" value="ABC-type transport auxiliary lipoprotein component"/>
    <property type="match status" value="1"/>
</dbReference>
<dbReference type="Proteomes" id="UP000273252">
    <property type="component" value="Unassembled WGS sequence"/>
</dbReference>
<evidence type="ECO:0000256" key="1">
    <source>
        <dbReference type="SAM" id="SignalP"/>
    </source>
</evidence>
<keyword evidence="1" id="KW-0732">Signal</keyword>
<sequence length="177" mass="19208">MMKKSLLLLSSLILSACSNYQVPESPTFILSGPWAIMPIENNSNTPLAAQKAEQLVATELYAKGISTIQYPAVIGQDLRSILDFGSKQQQANQWLTSQPVEYVITGSVEEWHYKSGLDAEPAVGMTLEVKSARTGEVYWRASGSRSGWGRESVTGTGQIVIEQLLDGLTIAQPSSSD</sequence>
<comment type="caution">
    <text evidence="2">The sequence shown here is derived from an EMBL/GenBank/DDBJ whole genome shotgun (WGS) entry which is preliminary data.</text>
</comment>
<feature type="signal peptide" evidence="1">
    <location>
        <begin position="1"/>
        <end position="20"/>
    </location>
</feature>
<accession>A0A3A6R1H7</accession>
<dbReference type="PROSITE" id="PS51257">
    <property type="entry name" value="PROKAR_LIPOPROTEIN"/>
    <property type="match status" value="1"/>
</dbReference>
<proteinExistence type="predicted"/>
<reference evidence="2 3" key="1">
    <citation type="submission" date="2018-08" db="EMBL/GenBank/DDBJ databases">
        <title>Vibrio isolated from the Eastern China Marginal Seas.</title>
        <authorList>
            <person name="Li Y."/>
        </authorList>
    </citation>
    <scope>NUCLEOTIDE SEQUENCE [LARGE SCALE GENOMIC DNA]</scope>
    <source>
        <strain evidence="2 3">BEI233</strain>
    </source>
</reference>
<gene>
    <name evidence="2" type="ORF">DZ860_00245</name>
</gene>
<evidence type="ECO:0008006" key="4">
    <source>
        <dbReference type="Google" id="ProtNLM"/>
    </source>
</evidence>
<dbReference type="EMBL" id="QVMU01000001">
    <property type="protein sequence ID" value="RJX75154.1"/>
    <property type="molecule type" value="Genomic_DNA"/>
</dbReference>
<evidence type="ECO:0000313" key="2">
    <source>
        <dbReference type="EMBL" id="RJX75154.1"/>
    </source>
</evidence>
<dbReference type="OrthoDB" id="9791579at2"/>
<dbReference type="AlphaFoldDB" id="A0A3A6R1H7"/>
<protein>
    <recommendedName>
        <fullName evidence="4">Penicillin-binding protein activator LpoB</fullName>
    </recommendedName>
</protein>
<keyword evidence="3" id="KW-1185">Reference proteome</keyword>
<organism evidence="2 3">
    <name type="scientific">Vibrio sinensis</name>
    <dbReference type="NCBI Taxonomy" id="2302434"/>
    <lineage>
        <taxon>Bacteria</taxon>
        <taxon>Pseudomonadati</taxon>
        <taxon>Pseudomonadota</taxon>
        <taxon>Gammaproteobacteria</taxon>
        <taxon>Vibrionales</taxon>
        <taxon>Vibrionaceae</taxon>
        <taxon>Vibrio</taxon>
    </lineage>
</organism>
<feature type="chain" id="PRO_5017449798" description="Penicillin-binding protein activator LpoB" evidence="1">
    <location>
        <begin position="21"/>
        <end position="177"/>
    </location>
</feature>